<dbReference type="AlphaFoldDB" id="A0A9E7ALU8"/>
<dbReference type="Proteomes" id="UP000830236">
    <property type="component" value="Chromosome"/>
</dbReference>
<dbReference type="EMBL" id="CP097095">
    <property type="protein sequence ID" value="UQF79219.1"/>
    <property type="molecule type" value="Genomic_DNA"/>
</dbReference>
<evidence type="ECO:0000313" key="2">
    <source>
        <dbReference type="Proteomes" id="UP000830236"/>
    </source>
</evidence>
<name>A0A9E7ALU8_9ACTO</name>
<evidence type="ECO:0000313" key="1">
    <source>
        <dbReference type="EMBL" id="UQF79219.1"/>
    </source>
</evidence>
<sequence>MSLNHDGTTSAATRLGFEAGQIIQEYYFDDDADMALRAQLEEALGSQLVDEDYADIVDGAIAWWREEDGGVDELTDLLVDVAANLDGEGLIWVFTPKARSAGAVSPIVVEEAAGNAGMHATSARQVSDAWSGVRISSRRK</sequence>
<reference evidence="1" key="1">
    <citation type="submission" date="2022-05" db="EMBL/GenBank/DDBJ databases">
        <title>Using nanopore sequencing to obtain complete genomes from saliva samples.</title>
        <authorList>
            <person name="Baker J.L."/>
        </authorList>
    </citation>
    <scope>NUCLEOTIDE SEQUENCE</scope>
    <source>
        <strain evidence="1">JCVI-JB-Ag32</strain>
    </source>
</reference>
<dbReference type="Pfam" id="PF11253">
    <property type="entry name" value="DUF3052"/>
    <property type="match status" value="1"/>
</dbReference>
<accession>A0A9E7ALU8</accession>
<organism evidence="1 2">
    <name type="scientific">Actinomyces graevenitzii</name>
    <dbReference type="NCBI Taxonomy" id="55565"/>
    <lineage>
        <taxon>Bacteria</taxon>
        <taxon>Bacillati</taxon>
        <taxon>Actinomycetota</taxon>
        <taxon>Actinomycetes</taxon>
        <taxon>Actinomycetales</taxon>
        <taxon>Actinomycetaceae</taxon>
        <taxon>Actinomyces</taxon>
    </lineage>
</organism>
<proteinExistence type="predicted"/>
<gene>
    <name evidence="1" type="ORF">M3I41_06390</name>
</gene>
<dbReference type="InterPro" id="IPR021412">
    <property type="entry name" value="DUF3052"/>
</dbReference>
<dbReference type="KEGG" id="agh:M3I41_06390"/>
<protein>
    <submittedName>
        <fullName evidence="1">DUF3052 domain-containing protein</fullName>
    </submittedName>
</protein>